<keyword evidence="1" id="KW-0472">Membrane</keyword>
<dbReference type="EMBL" id="UYWX01020487">
    <property type="protein sequence ID" value="VDM32879.1"/>
    <property type="molecule type" value="Genomic_DNA"/>
</dbReference>
<dbReference type="Proteomes" id="UP000274429">
    <property type="component" value="Unassembled WGS sequence"/>
</dbReference>
<dbReference type="AlphaFoldDB" id="A0A0R3X4L6"/>
<reference evidence="3 4" key="2">
    <citation type="submission" date="2018-11" db="EMBL/GenBank/DDBJ databases">
        <authorList>
            <consortium name="Pathogen Informatics"/>
        </authorList>
    </citation>
    <scope>NUCLEOTIDE SEQUENCE [LARGE SCALE GENOMIC DNA]</scope>
</reference>
<evidence type="ECO:0000313" key="4">
    <source>
        <dbReference type="Proteomes" id="UP000274429"/>
    </source>
</evidence>
<evidence type="ECO:0000313" key="5">
    <source>
        <dbReference type="WBParaSite" id="TTAC_0000836101-mRNA-1"/>
    </source>
</evidence>
<dbReference type="WBParaSite" id="TTAC_0000836101-mRNA-1">
    <property type="protein sequence ID" value="TTAC_0000836101-mRNA-1"/>
    <property type="gene ID" value="TTAC_0000836101"/>
</dbReference>
<dbReference type="GO" id="GO:0009100">
    <property type="term" value="P:glycoprotein metabolic process"/>
    <property type="evidence" value="ECO:0007669"/>
    <property type="project" value="UniProtKB-ARBA"/>
</dbReference>
<feature type="transmembrane region" description="Helical" evidence="1">
    <location>
        <begin position="12"/>
        <end position="30"/>
    </location>
</feature>
<dbReference type="InterPro" id="IPR052942">
    <property type="entry name" value="LPS_cholinephosphotransferase"/>
</dbReference>
<dbReference type="STRING" id="6205.A0A0R3X4L6"/>
<dbReference type="OrthoDB" id="419198at2759"/>
<keyword evidence="1" id="KW-1133">Transmembrane helix</keyword>
<accession>A0A0R3X4L6</accession>
<evidence type="ECO:0000259" key="2">
    <source>
        <dbReference type="Pfam" id="PF04991"/>
    </source>
</evidence>
<evidence type="ECO:0000256" key="1">
    <source>
        <dbReference type="SAM" id="Phobius"/>
    </source>
</evidence>
<feature type="domain" description="LicD/FKTN/FKRP nucleotidyltransferase" evidence="2">
    <location>
        <begin position="119"/>
        <end position="156"/>
    </location>
</feature>
<dbReference type="PANTHER" id="PTHR43404:SF2">
    <property type="entry name" value="LIPOPOLYSACCHARIDE CHOLINEPHOSPHOTRANSFERASE LICD"/>
    <property type="match status" value="1"/>
</dbReference>
<protein>
    <submittedName>
        <fullName evidence="5">Lipopolysaccharide choline phosphotransferase protein</fullName>
    </submittedName>
</protein>
<name>A0A0R3X4L6_HYDTA</name>
<proteinExistence type="predicted"/>
<evidence type="ECO:0000313" key="3">
    <source>
        <dbReference type="EMBL" id="VDM32879.1"/>
    </source>
</evidence>
<keyword evidence="1" id="KW-0812">Transmembrane</keyword>
<dbReference type="PANTHER" id="PTHR43404">
    <property type="entry name" value="LIPOPOLYSACCHARIDE CHOLINEPHOSPHOTRANSFERASE LICD"/>
    <property type="match status" value="1"/>
</dbReference>
<keyword evidence="4" id="KW-1185">Reference proteome</keyword>
<reference evidence="5" key="1">
    <citation type="submission" date="2017-02" db="UniProtKB">
        <authorList>
            <consortium name="WormBaseParasite"/>
        </authorList>
    </citation>
    <scope>IDENTIFICATION</scope>
</reference>
<sequence>MRTFALQQSGVIGILLVCNAFLFGVSWYYGPFQRIPLCKDVKILDAQGISPPEAFFVKPTYTPGLLPNLTQIHWPSLKFASSPNPNSLYKSKFFAPRMTATQHGMLLKFINLFAEIMRKNNLEDKWFISSGTLLGSLRHHSFIPWDDEADVLADIKYRDLIQDSIKRRRMEGYLITPSGYRDKLYMSILPSSMDDVDVEGSRKIPRKDYGWPYLDICYYKIEGEHLYELEEYNLQSYVYRVEDIFPLIYRPFGGMWLPAPFKSVKLLVDMYPRNVDCIYNGYSHLAEWRRRHATVSCDTLASRYAFVRRCPIQVAHTNDANDNVTFVVEQMINRTNTGSYSVVHEITTLVHSAERNSHFDPLTV</sequence>
<organism evidence="5">
    <name type="scientific">Hydatigena taeniaeformis</name>
    <name type="common">Feline tapeworm</name>
    <name type="synonym">Taenia taeniaeformis</name>
    <dbReference type="NCBI Taxonomy" id="6205"/>
    <lineage>
        <taxon>Eukaryota</taxon>
        <taxon>Metazoa</taxon>
        <taxon>Spiralia</taxon>
        <taxon>Lophotrochozoa</taxon>
        <taxon>Platyhelminthes</taxon>
        <taxon>Cestoda</taxon>
        <taxon>Eucestoda</taxon>
        <taxon>Cyclophyllidea</taxon>
        <taxon>Taeniidae</taxon>
        <taxon>Hydatigera</taxon>
    </lineage>
</organism>
<dbReference type="Pfam" id="PF04991">
    <property type="entry name" value="LicD"/>
    <property type="match status" value="1"/>
</dbReference>
<dbReference type="InterPro" id="IPR007074">
    <property type="entry name" value="LicD/FKTN/FKRP_NTP_transf"/>
</dbReference>
<gene>
    <name evidence="3" type="ORF">TTAC_LOCUS8346</name>
</gene>